<dbReference type="Gene3D" id="3.40.50.11970">
    <property type="match status" value="1"/>
</dbReference>
<sequence length="605" mass="67900">MLSYKYIYKLKLARFMLKNVLNQKGGFMKKLFLLILSLMLLVSFVQAKPFALLVYICGDNNLSSAINDDIDEIENAYGNMISNLDILICVDGNADYGGYIDEGGTRSDTRYYHLSGTGSGTDGKINDVAAVVKGERNMADPQTLIDFADWVQKNYAATNYGLILWNHGAGWGKGNMPLKGGMSDDTDGDFMSGASGEWRTALEEARGQVGKDFYFIGCDMCVMSYMEVLWDMYDISQMMVVSEANVPFAGWYYDDFILSLATSAPTSHAWLGHLMVNDYKTYYGTSTDNTLTYNVVNDLKETNGISRAEFVYLKSQIFSLAQYLIIDEGGRSATDVQTCIDGAQEMSSGTFYEDFKDLYHFCYLLNANGTIGVRVKGYAVNIMTIIDKMNPEDWQSGFKNAHGLGIYLPDDANIYYFEAEYTASTHPWGASAAYNGSTNGACWTWTNFIYGQTTFTLAMFANSTIDYDITEHISTIKYDCSPHYVGIRILRNGEIIYESPIVSGEYRDRIEQLGKFDYQVVAFTMTEKNVIAKSSVVSSYAEPVMSNNVIYITDKLVTDIAFYDIAGKRITEFDNVRAIDTKKIPNGTYYLVLNKTDTHRFDILK</sequence>
<organism evidence="1 2">
    <name type="scientific">candidate division WOR-3 bacterium</name>
    <dbReference type="NCBI Taxonomy" id="2052148"/>
    <lineage>
        <taxon>Bacteria</taxon>
        <taxon>Bacteria division WOR-3</taxon>
    </lineage>
</organism>
<accession>A0A350HB37</accession>
<protein>
    <recommendedName>
        <fullName evidence="3">T9SS type A sorting domain-containing protein</fullName>
    </recommendedName>
</protein>
<dbReference type="PANTHER" id="PTHR37835">
    <property type="entry name" value="ALPHA-CLOSTRIPAIN"/>
    <property type="match status" value="1"/>
</dbReference>
<name>A0A350HB37_UNCW3</name>
<dbReference type="PANTHER" id="PTHR37835:SF1">
    <property type="entry name" value="ALPHA-CLOSTRIPAIN"/>
    <property type="match status" value="1"/>
</dbReference>
<gene>
    <name evidence="1" type="ORF">DCW38_06190</name>
</gene>
<dbReference type="Proteomes" id="UP000264062">
    <property type="component" value="Unassembled WGS sequence"/>
</dbReference>
<evidence type="ECO:0008006" key="3">
    <source>
        <dbReference type="Google" id="ProtNLM"/>
    </source>
</evidence>
<dbReference type="InterPro" id="IPR005077">
    <property type="entry name" value="Peptidase_C11"/>
</dbReference>
<evidence type="ECO:0000313" key="2">
    <source>
        <dbReference type="Proteomes" id="UP000264062"/>
    </source>
</evidence>
<comment type="caution">
    <text evidence="1">The sequence shown here is derived from an EMBL/GenBank/DDBJ whole genome shotgun (WGS) entry which is preliminary data.</text>
</comment>
<dbReference type="AlphaFoldDB" id="A0A350HB37"/>
<dbReference type="EMBL" id="DMZY01000183">
    <property type="protein sequence ID" value="HAV92753.1"/>
    <property type="molecule type" value="Genomic_DNA"/>
</dbReference>
<reference evidence="1 2" key="1">
    <citation type="journal article" date="2018" name="Nat. Biotechnol.">
        <title>A standardized bacterial taxonomy based on genome phylogeny substantially revises the tree of life.</title>
        <authorList>
            <person name="Parks D.H."/>
            <person name="Chuvochina M."/>
            <person name="Waite D.W."/>
            <person name="Rinke C."/>
            <person name="Skarshewski A."/>
            <person name="Chaumeil P.A."/>
            <person name="Hugenholtz P."/>
        </authorList>
    </citation>
    <scope>NUCLEOTIDE SEQUENCE [LARGE SCALE GENOMIC DNA]</scope>
    <source>
        <strain evidence="1">UBA9956</strain>
    </source>
</reference>
<dbReference type="Pfam" id="PF03415">
    <property type="entry name" value="Peptidase_C11"/>
    <property type="match status" value="1"/>
</dbReference>
<evidence type="ECO:0000313" key="1">
    <source>
        <dbReference type="EMBL" id="HAV92753.1"/>
    </source>
</evidence>
<proteinExistence type="predicted"/>